<gene>
    <name evidence="1" type="ORF">SCALOS_LOCUS6106</name>
</gene>
<organism evidence="1 2">
    <name type="scientific">Scutellospora calospora</name>
    <dbReference type="NCBI Taxonomy" id="85575"/>
    <lineage>
        <taxon>Eukaryota</taxon>
        <taxon>Fungi</taxon>
        <taxon>Fungi incertae sedis</taxon>
        <taxon>Mucoromycota</taxon>
        <taxon>Glomeromycotina</taxon>
        <taxon>Glomeromycetes</taxon>
        <taxon>Diversisporales</taxon>
        <taxon>Gigasporaceae</taxon>
        <taxon>Scutellospora</taxon>
    </lineage>
</organism>
<proteinExistence type="predicted"/>
<sequence>MKYFRFTSHLFIALVTLSTTQSQFTFGPDISPQCSSAVQTFLNSSEFNGCFPYNKLSNQMKPYTNFTDFKSDEREIINIADSICSLPKCSDSLISSFNSTFQSKCSDEIAKKKPDTNSIADFIWEYSPLRDSFCFKNSTGGYCLVETIDNIEGINNLEQTYSNLTEQILCTKCNKAILNTFFNYVVSHPPPTDISFLISFLKPLIDSKCNSSFL</sequence>
<dbReference type="EMBL" id="CAJVPM010011077">
    <property type="protein sequence ID" value="CAG8578333.1"/>
    <property type="molecule type" value="Genomic_DNA"/>
</dbReference>
<evidence type="ECO:0000313" key="1">
    <source>
        <dbReference type="EMBL" id="CAG8578333.1"/>
    </source>
</evidence>
<keyword evidence="2" id="KW-1185">Reference proteome</keyword>
<reference evidence="1" key="1">
    <citation type="submission" date="2021-06" db="EMBL/GenBank/DDBJ databases">
        <authorList>
            <person name="Kallberg Y."/>
            <person name="Tangrot J."/>
            <person name="Rosling A."/>
        </authorList>
    </citation>
    <scope>NUCLEOTIDE SEQUENCE</scope>
    <source>
        <strain evidence="1">AU212A</strain>
    </source>
</reference>
<feature type="non-terminal residue" evidence="1">
    <location>
        <position position="214"/>
    </location>
</feature>
<comment type="caution">
    <text evidence="1">The sequence shown here is derived from an EMBL/GenBank/DDBJ whole genome shotgun (WGS) entry which is preliminary data.</text>
</comment>
<dbReference type="Proteomes" id="UP000789860">
    <property type="component" value="Unassembled WGS sequence"/>
</dbReference>
<evidence type="ECO:0000313" key="2">
    <source>
        <dbReference type="Proteomes" id="UP000789860"/>
    </source>
</evidence>
<name>A0ACA9MB78_9GLOM</name>
<protein>
    <submittedName>
        <fullName evidence="1">3235_t:CDS:1</fullName>
    </submittedName>
</protein>
<feature type="non-terminal residue" evidence="1">
    <location>
        <position position="1"/>
    </location>
</feature>
<accession>A0ACA9MB78</accession>